<organism evidence="2">
    <name type="scientific">Trichuris suis</name>
    <name type="common">pig whipworm</name>
    <dbReference type="NCBI Taxonomy" id="68888"/>
    <lineage>
        <taxon>Eukaryota</taxon>
        <taxon>Metazoa</taxon>
        <taxon>Ecdysozoa</taxon>
        <taxon>Nematoda</taxon>
        <taxon>Enoplea</taxon>
        <taxon>Dorylaimia</taxon>
        <taxon>Trichinellida</taxon>
        <taxon>Trichuridae</taxon>
        <taxon>Trichuris</taxon>
    </lineage>
</organism>
<proteinExistence type="predicted"/>
<keyword evidence="1" id="KW-0732">Signal</keyword>
<name>A0A085MWK4_9BILA</name>
<dbReference type="EMBL" id="KL367618">
    <property type="protein sequence ID" value="KFD61600.1"/>
    <property type="molecule type" value="Genomic_DNA"/>
</dbReference>
<feature type="signal peptide" evidence="1">
    <location>
        <begin position="1"/>
        <end position="20"/>
    </location>
</feature>
<reference evidence="2" key="1">
    <citation type="journal article" date="2014" name="Nat. Genet.">
        <title>Genome and transcriptome of the porcine whipworm Trichuris suis.</title>
        <authorList>
            <person name="Jex A.R."/>
            <person name="Nejsum P."/>
            <person name="Schwarz E.M."/>
            <person name="Hu L."/>
            <person name="Young N.D."/>
            <person name="Hall R.S."/>
            <person name="Korhonen P.K."/>
            <person name="Liao S."/>
            <person name="Thamsborg S."/>
            <person name="Xia J."/>
            <person name="Xu P."/>
            <person name="Wang S."/>
            <person name="Scheerlinck J.P."/>
            <person name="Hofmann A."/>
            <person name="Sternberg P.W."/>
            <person name="Wang J."/>
            <person name="Gasser R.B."/>
        </authorList>
    </citation>
    <scope>NUCLEOTIDE SEQUENCE [LARGE SCALE GENOMIC DNA]</scope>
    <source>
        <strain evidence="2">DCEP-RM93F</strain>
    </source>
</reference>
<sequence>MLNKESILLYLTCGVALSSAQTVHFFSDPPKALFAGAVPKLLKFVKLFLEAQRNVTIEERSLNETCADNCLFPTSDWIRRTPSEPAEQIANRTTLDDQSIGSLLETTFKEQVLSSKLAAPAKEVHERMMNLLRESNIGSDFNLDIAYFDQVCRLTQPTAECVEECSADSAKDIATAARSLVQFLCADRMHTAKSNAPCLKQLFNQRGKFCLTKCRKSEFKLQESSQIFLLDKQAPDMKQGVAKNVCKYTKCMAACFIPTVNKRCGANAGILTKEVVQKVMSVFRKVFNLVGEEASICEYEYGDLE</sequence>
<evidence type="ECO:0008006" key="3">
    <source>
        <dbReference type="Google" id="ProtNLM"/>
    </source>
</evidence>
<protein>
    <recommendedName>
        <fullName evidence="3">Chondroitin proteoglycan 4 domain-containing protein</fullName>
    </recommendedName>
</protein>
<dbReference type="Proteomes" id="UP000030758">
    <property type="component" value="Unassembled WGS sequence"/>
</dbReference>
<evidence type="ECO:0000313" key="2">
    <source>
        <dbReference type="EMBL" id="KFD61600.1"/>
    </source>
</evidence>
<accession>A0A085MWK4</accession>
<feature type="chain" id="PRO_5001795469" description="Chondroitin proteoglycan 4 domain-containing protein" evidence="1">
    <location>
        <begin position="21"/>
        <end position="305"/>
    </location>
</feature>
<evidence type="ECO:0000256" key="1">
    <source>
        <dbReference type="SAM" id="SignalP"/>
    </source>
</evidence>
<dbReference type="AlphaFoldDB" id="A0A085MWK4"/>
<gene>
    <name evidence="2" type="ORF">M514_04166</name>
</gene>